<proteinExistence type="predicted"/>
<accession>A0A941IIT2</accession>
<name>A0A941IIT2_9ACTN</name>
<reference evidence="2" key="1">
    <citation type="submission" date="2021-04" db="EMBL/GenBank/DDBJ databases">
        <title>Genome based classification of Actinospica acidithermotolerans sp. nov., an actinobacterium isolated from an Indonesian hot spring.</title>
        <authorList>
            <person name="Kusuma A.B."/>
            <person name="Putra K.E."/>
            <person name="Nafisah S."/>
            <person name="Loh J."/>
            <person name="Nouioui I."/>
            <person name="Goodfellow M."/>
        </authorList>
    </citation>
    <scope>NUCLEOTIDE SEQUENCE</scope>
    <source>
        <strain evidence="2">MGRD01-02</strain>
    </source>
</reference>
<dbReference type="Proteomes" id="UP000676325">
    <property type="component" value="Unassembled WGS sequence"/>
</dbReference>
<keyword evidence="1" id="KW-0812">Transmembrane</keyword>
<evidence type="ECO:0000313" key="3">
    <source>
        <dbReference type="Proteomes" id="UP000676325"/>
    </source>
</evidence>
<feature type="transmembrane region" description="Helical" evidence="1">
    <location>
        <begin position="39"/>
        <end position="61"/>
    </location>
</feature>
<keyword evidence="1" id="KW-0472">Membrane</keyword>
<evidence type="ECO:0000313" key="2">
    <source>
        <dbReference type="EMBL" id="MBR7828674.1"/>
    </source>
</evidence>
<protein>
    <submittedName>
        <fullName evidence="2">Uncharacterized protein</fullName>
    </submittedName>
</protein>
<comment type="caution">
    <text evidence="2">The sequence shown here is derived from an EMBL/GenBank/DDBJ whole genome shotgun (WGS) entry which is preliminary data.</text>
</comment>
<keyword evidence="1" id="KW-1133">Transmembrane helix</keyword>
<evidence type="ECO:0000256" key="1">
    <source>
        <dbReference type="SAM" id="Phobius"/>
    </source>
</evidence>
<organism evidence="2 3">
    <name type="scientific">Actinospica acidithermotolerans</name>
    <dbReference type="NCBI Taxonomy" id="2828514"/>
    <lineage>
        <taxon>Bacteria</taxon>
        <taxon>Bacillati</taxon>
        <taxon>Actinomycetota</taxon>
        <taxon>Actinomycetes</taxon>
        <taxon>Catenulisporales</taxon>
        <taxon>Actinospicaceae</taxon>
        <taxon>Actinospica</taxon>
    </lineage>
</organism>
<dbReference type="RefSeq" id="WP_212519805.1">
    <property type="nucleotide sequence ID" value="NZ_JAGSOH010000062.1"/>
</dbReference>
<keyword evidence="3" id="KW-1185">Reference proteome</keyword>
<dbReference type="AlphaFoldDB" id="A0A941IIT2"/>
<sequence length="83" mass="8588">MFGYSPFASAVDFLRTTLSARLAAARSRDPEEGASVVEWVVITTIVVVLAVTIGVIITNALNQKATTIQNCINSAGGTSGCGN</sequence>
<dbReference type="EMBL" id="JAGSOH010000062">
    <property type="protein sequence ID" value="MBR7828674.1"/>
    <property type="molecule type" value="Genomic_DNA"/>
</dbReference>
<gene>
    <name evidence="2" type="ORF">KDK95_20365</name>
</gene>